<dbReference type="EMBL" id="PZZP01000001">
    <property type="protein sequence ID" value="PTM58728.1"/>
    <property type="molecule type" value="Genomic_DNA"/>
</dbReference>
<evidence type="ECO:0000313" key="7">
    <source>
        <dbReference type="Proteomes" id="UP000241639"/>
    </source>
</evidence>
<evidence type="ECO:0000256" key="3">
    <source>
        <dbReference type="ARBA" id="ARBA00023163"/>
    </source>
</evidence>
<feature type="DNA-binding region" description="H-T-H motif" evidence="4">
    <location>
        <begin position="25"/>
        <end position="44"/>
    </location>
</feature>
<proteinExistence type="predicted"/>
<dbReference type="Proteomes" id="UP000241639">
    <property type="component" value="Unassembled WGS sequence"/>
</dbReference>
<keyword evidence="7" id="KW-1185">Reference proteome</keyword>
<reference evidence="6 7" key="1">
    <citation type="submission" date="2018-04" db="EMBL/GenBank/DDBJ databases">
        <title>Genomic Encyclopedia of Archaeal and Bacterial Type Strains, Phase II (KMG-II): from individual species to whole genera.</title>
        <authorList>
            <person name="Goeker M."/>
        </authorList>
    </citation>
    <scope>NUCLEOTIDE SEQUENCE [LARGE SCALE GENOMIC DNA]</scope>
    <source>
        <strain evidence="6 7">DSM 45169</strain>
    </source>
</reference>
<dbReference type="Gene3D" id="1.10.10.60">
    <property type="entry name" value="Homeodomain-like"/>
    <property type="match status" value="1"/>
</dbReference>
<dbReference type="Gene3D" id="1.10.357.10">
    <property type="entry name" value="Tetracycline Repressor, domain 2"/>
    <property type="match status" value="1"/>
</dbReference>
<dbReference type="SUPFAM" id="SSF46689">
    <property type="entry name" value="Homeodomain-like"/>
    <property type="match status" value="1"/>
</dbReference>
<dbReference type="InterPro" id="IPR009057">
    <property type="entry name" value="Homeodomain-like_sf"/>
</dbReference>
<evidence type="ECO:0000256" key="1">
    <source>
        <dbReference type="ARBA" id="ARBA00023015"/>
    </source>
</evidence>
<accession>A0A2T4ZA08</accession>
<dbReference type="Pfam" id="PF00440">
    <property type="entry name" value="TetR_N"/>
    <property type="match status" value="1"/>
</dbReference>
<protein>
    <submittedName>
        <fullName evidence="6">TetR family transcriptional regulator</fullName>
    </submittedName>
</protein>
<evidence type="ECO:0000256" key="4">
    <source>
        <dbReference type="PROSITE-ProRule" id="PRU00335"/>
    </source>
</evidence>
<dbReference type="PANTHER" id="PTHR47506">
    <property type="entry name" value="TRANSCRIPTIONAL REGULATORY PROTEIN"/>
    <property type="match status" value="1"/>
</dbReference>
<name>A0A2T4ZA08_9BACL</name>
<evidence type="ECO:0000313" key="6">
    <source>
        <dbReference type="EMBL" id="PTM58728.1"/>
    </source>
</evidence>
<dbReference type="AlphaFoldDB" id="A0A2T4ZA08"/>
<organism evidence="6 7">
    <name type="scientific">Desmospora activa DSM 45169</name>
    <dbReference type="NCBI Taxonomy" id="1121389"/>
    <lineage>
        <taxon>Bacteria</taxon>
        <taxon>Bacillati</taxon>
        <taxon>Bacillota</taxon>
        <taxon>Bacilli</taxon>
        <taxon>Bacillales</taxon>
        <taxon>Thermoactinomycetaceae</taxon>
        <taxon>Desmospora</taxon>
    </lineage>
</organism>
<dbReference type="PROSITE" id="PS50977">
    <property type="entry name" value="HTH_TETR_2"/>
    <property type="match status" value="1"/>
</dbReference>
<dbReference type="PRINTS" id="PR00455">
    <property type="entry name" value="HTHTETR"/>
</dbReference>
<feature type="domain" description="HTH tetR-type" evidence="5">
    <location>
        <begin position="2"/>
        <end position="62"/>
    </location>
</feature>
<keyword evidence="2 4" id="KW-0238">DNA-binding</keyword>
<gene>
    <name evidence="6" type="ORF">C8J48_1316</name>
</gene>
<dbReference type="InterPro" id="IPR001647">
    <property type="entry name" value="HTH_TetR"/>
</dbReference>
<evidence type="ECO:0000259" key="5">
    <source>
        <dbReference type="PROSITE" id="PS50977"/>
    </source>
</evidence>
<dbReference type="GO" id="GO:0003677">
    <property type="term" value="F:DNA binding"/>
    <property type="evidence" value="ECO:0007669"/>
    <property type="project" value="UniProtKB-UniRule"/>
</dbReference>
<keyword evidence="3" id="KW-0804">Transcription</keyword>
<dbReference type="SUPFAM" id="SSF48498">
    <property type="entry name" value="Tetracyclin repressor-like, C-terminal domain"/>
    <property type="match status" value="1"/>
</dbReference>
<dbReference type="InterPro" id="IPR036271">
    <property type="entry name" value="Tet_transcr_reg_TetR-rel_C_sf"/>
</dbReference>
<evidence type="ECO:0000256" key="2">
    <source>
        <dbReference type="ARBA" id="ARBA00023125"/>
    </source>
</evidence>
<comment type="caution">
    <text evidence="6">The sequence shown here is derived from an EMBL/GenBank/DDBJ whole genome shotgun (WGS) entry which is preliminary data.</text>
</comment>
<dbReference type="PANTHER" id="PTHR47506:SF1">
    <property type="entry name" value="HTH-TYPE TRANSCRIPTIONAL REGULATOR YJDC"/>
    <property type="match status" value="1"/>
</dbReference>
<dbReference type="RefSeq" id="WP_107725490.1">
    <property type="nucleotide sequence ID" value="NZ_PZZP01000001.1"/>
</dbReference>
<dbReference type="OrthoDB" id="9814703at2"/>
<sequence>MINTKEHILNVSLKLFMQNSYKEVTLKEIVKQTGMSKGAFYHYFESKEQLFIEVINFAFSSVMEVPYSNFSKKSFYQFYHDYINYFINEEASKLTVNYISLTFDALKFVPGFQKKLLESQQGQMKAWKDIIQAAREQGEINSPMKDEEIARMFIYSIDGFGLHSVLEQADIEDIRNSLLTLWNSFYEELKV</sequence>
<keyword evidence="1" id="KW-0805">Transcription regulation</keyword>